<dbReference type="EMBL" id="MF285618">
    <property type="protein sequence ID" value="ATA65661.1"/>
    <property type="molecule type" value="Genomic_DNA"/>
</dbReference>
<organism evidence="1 2">
    <name type="scientific">Serratia phage vB_SmaM_ 2050HW</name>
    <dbReference type="NCBI Taxonomy" id="2024252"/>
    <lineage>
        <taxon>Viruses</taxon>
        <taxon>Duplodnaviria</taxon>
        <taxon>Heunggongvirae</taxon>
        <taxon>Uroviricota</taxon>
        <taxon>Caudoviricetes</taxon>
        <taxon>Chimalliviridae</taxon>
        <taxon>Moabitevirus</taxon>
        <taxon>Moabitevirus mv2050HW</taxon>
    </lineage>
</organism>
<sequence length="115" mass="13555">MATNLIDAMNNPGPAIYYERGFYNIVEDHLQWLQDPANSNLHKVSGMEAHRYYGRFYAFLRDVVNANKPEYYYTILRVNNMTSPIQFDENWHEILIPKDGKIETLMEKYLAFKAS</sequence>
<proteinExistence type="predicted"/>
<evidence type="ECO:0000313" key="1">
    <source>
        <dbReference type="EMBL" id="ATA65661.1"/>
    </source>
</evidence>
<dbReference type="Proteomes" id="UP000223363">
    <property type="component" value="Segment"/>
</dbReference>
<keyword evidence="2" id="KW-1185">Reference proteome</keyword>
<protein>
    <submittedName>
        <fullName evidence="1">Uncharacterized protein</fullName>
    </submittedName>
</protein>
<name>A0A289YW43_9CAUD</name>
<evidence type="ECO:0000313" key="2">
    <source>
        <dbReference type="Proteomes" id="UP000223363"/>
    </source>
</evidence>
<accession>A0A289YW43</accession>
<gene>
    <name evidence="1" type="ORF">2050HW_00326</name>
</gene>
<reference evidence="2" key="1">
    <citation type="submission" date="2017-06" db="EMBL/GenBank/DDBJ databases">
        <authorList>
            <person name="Zhao X."/>
        </authorList>
    </citation>
    <scope>NUCLEOTIDE SEQUENCE [LARGE SCALE GENOMIC DNA]</scope>
</reference>